<evidence type="ECO:0000313" key="1">
    <source>
        <dbReference type="Proteomes" id="UP000694886"/>
    </source>
</evidence>
<name>A0AB32W2K1_THECC</name>
<gene>
    <name evidence="2" type="primary">LOC18612971</name>
</gene>
<proteinExistence type="predicted"/>
<dbReference type="Gramene" id="Tc01v2_t020230.1">
    <property type="protein sequence ID" value="Tc01v2_p020230.1"/>
    <property type="gene ID" value="Tc01v2_g020230"/>
</dbReference>
<dbReference type="Gene3D" id="3.60.10.10">
    <property type="entry name" value="Endonuclease/exonuclease/phosphatase"/>
    <property type="match status" value="1"/>
</dbReference>
<sequence>MVFVQETKIQNPYDGLYEKIWLKESVQGRAVKSKGRAGGLLCIWQEGFFKVKEVISHKHYLLLIGIARGIRTKMGFGNVYASNDEEERNVVWHELSQIIADGDISWVLGGDFKSVRNEEKRIGRGEVNRTATSFDHFINEVGLIDLSLAGSKFTWCNNKEEPAFNKLDRFLIDADLLEMDETMIQRCLPISISDHNPIIIGPGKVCWGPKPFKFFNRWMEEESFNVVMKDYWINKRRENEERKGFGGS</sequence>
<evidence type="ECO:0000313" key="2">
    <source>
        <dbReference type="RefSeq" id="XP_017973373.1"/>
    </source>
</evidence>
<dbReference type="AlphaFoldDB" id="A0AB32W2K1"/>
<dbReference type="Proteomes" id="UP000694886">
    <property type="component" value="Chromosome 1"/>
</dbReference>
<dbReference type="InterPro" id="IPR036691">
    <property type="entry name" value="Endo/exonu/phosph_ase_sf"/>
</dbReference>
<dbReference type="PANTHER" id="PTHR33710:SF64">
    <property type="entry name" value="ENDONUCLEASE_EXONUCLEASE_PHOSPHATASE DOMAIN-CONTAINING PROTEIN"/>
    <property type="match status" value="1"/>
</dbReference>
<reference evidence="2" key="2">
    <citation type="submission" date="2025-08" db="UniProtKB">
        <authorList>
            <consortium name="RefSeq"/>
        </authorList>
    </citation>
    <scope>IDENTIFICATION</scope>
</reference>
<accession>A0AB32W2K1</accession>
<organism evidence="1 2">
    <name type="scientific">Theobroma cacao</name>
    <name type="common">Cacao</name>
    <name type="synonym">Cocoa</name>
    <dbReference type="NCBI Taxonomy" id="3641"/>
    <lineage>
        <taxon>Eukaryota</taxon>
        <taxon>Viridiplantae</taxon>
        <taxon>Streptophyta</taxon>
        <taxon>Embryophyta</taxon>
        <taxon>Tracheophyta</taxon>
        <taxon>Spermatophyta</taxon>
        <taxon>Magnoliopsida</taxon>
        <taxon>eudicotyledons</taxon>
        <taxon>Gunneridae</taxon>
        <taxon>Pentapetalae</taxon>
        <taxon>rosids</taxon>
        <taxon>malvids</taxon>
        <taxon>Malvales</taxon>
        <taxon>Malvaceae</taxon>
        <taxon>Byttnerioideae</taxon>
        <taxon>Theobroma</taxon>
    </lineage>
</organism>
<protein>
    <submittedName>
        <fullName evidence="2">Uncharacterized protein LOC18612971</fullName>
    </submittedName>
</protein>
<reference evidence="1" key="1">
    <citation type="journal article" date="1997" name="Nucleic Acids Res.">
        <title>tRNAscan-SE: a program for improved detection of transfer RNA genes in genomic sequence.</title>
        <authorList>
            <person name="Lowe T.M."/>
            <person name="Eddy S.R."/>
        </authorList>
    </citation>
    <scope>NUCLEOTIDE SEQUENCE [LARGE SCALE GENOMIC DNA]</scope>
    <source>
        <strain evidence="1">r\B97-61/B2</strain>
    </source>
</reference>
<dbReference type="RefSeq" id="XP_017973373.1">
    <property type="nucleotide sequence ID" value="XM_018117884.1"/>
</dbReference>
<dbReference type="PANTHER" id="PTHR33710">
    <property type="entry name" value="BNAC02G09200D PROTEIN"/>
    <property type="match status" value="1"/>
</dbReference>
<dbReference type="SUPFAM" id="SSF56219">
    <property type="entry name" value="DNase I-like"/>
    <property type="match status" value="1"/>
</dbReference>
<dbReference type="GeneID" id="18612971"/>
<dbReference type="KEGG" id="tcc:18612971"/>